<feature type="chain" id="PRO_5045799944" evidence="2">
    <location>
        <begin position="22"/>
        <end position="653"/>
    </location>
</feature>
<evidence type="ECO:0000313" key="4">
    <source>
        <dbReference type="Proteomes" id="UP001143307"/>
    </source>
</evidence>
<sequence>MKKYNYFFAVIALLPSTGALAETKLLWGDTHLHTANSPDAFMAGNRTAGPDVAYRYARGEPVIHPYAGNRVQINQPLDFLAVADHAEYLGVFPEVMGGRAEQPEAGLFEKLKSFFYVESIRYFISDPRKGVETFREMIPTNDIQPGDSRDPIATANESGNGKGLESVGLVSKDSAARIIASQWTRSMEVADRYNQPGSFTTLVGWEWSQTASGANLHRVVLSDTDGKTASSFSPIGADVAPYPEQLWDQLAALSASVGANFIAIPHNSNISKGYMFSKTTVAGEPITAEYASKRSRWEPLVEATQIKGDSETHPDLAPDDEFANFERYRFYIQGINPGQTYQVQKGDTVRSALKNGIELEKDTGVNPFKLGMIGSTDAHTSLASAEEPNFWGKMPTDSIPVNKRGPDSGDYANGKTSTNGWTMSASGLAAVWSEDNSREAIIAAMKRRETYATTGPRIGVRFFGGWGYQQEDIQAADLAAVGYAGGVPMGGELASAPTGAAPRFLVAATKGALDHNLDRIQVIKLWLNNDGRAEEKIFNVAWSESVSGERALQLDGKLPAVGNSANIKTGKTANNIGAAQLSALWIDPEFDAGQSSLYYLRVLQIPTVRHSQLDATALGVDTPYEGPATIQERAYTSPIWYSPELASAREDND</sequence>
<dbReference type="Gene3D" id="3.20.20.140">
    <property type="entry name" value="Metal-dependent hydrolases"/>
    <property type="match status" value="1"/>
</dbReference>
<proteinExistence type="predicted"/>
<evidence type="ECO:0000256" key="1">
    <source>
        <dbReference type="SAM" id="MobiDB-lite"/>
    </source>
</evidence>
<evidence type="ECO:0000313" key="3">
    <source>
        <dbReference type="EMBL" id="MCX2975199.1"/>
    </source>
</evidence>
<dbReference type="RefSeq" id="WP_279253854.1">
    <property type="nucleotide sequence ID" value="NZ_SHNP01000006.1"/>
</dbReference>
<feature type="region of interest" description="Disordered" evidence="1">
    <location>
        <begin position="388"/>
        <end position="416"/>
    </location>
</feature>
<organism evidence="3 4">
    <name type="scientific">Candidatus Seongchinamella marina</name>
    <dbReference type="NCBI Taxonomy" id="2518990"/>
    <lineage>
        <taxon>Bacteria</taxon>
        <taxon>Pseudomonadati</taxon>
        <taxon>Pseudomonadota</taxon>
        <taxon>Gammaproteobacteria</taxon>
        <taxon>Cellvibrionales</taxon>
        <taxon>Halieaceae</taxon>
        <taxon>Seongchinamella</taxon>
    </lineage>
</organism>
<reference evidence="3" key="1">
    <citation type="submission" date="2019-02" db="EMBL/GenBank/DDBJ databases">
        <authorList>
            <person name="Li S.-H."/>
        </authorList>
    </citation>
    <scope>NUCLEOTIDE SEQUENCE</scope>
    <source>
        <strain evidence="3">IMCC8485</strain>
    </source>
</reference>
<comment type="caution">
    <text evidence="3">The sequence shown here is derived from an EMBL/GenBank/DDBJ whole genome shotgun (WGS) entry which is preliminary data.</text>
</comment>
<gene>
    <name evidence="3" type="ORF">EYC87_16570</name>
</gene>
<dbReference type="InterPro" id="IPR022028">
    <property type="entry name" value="DUF3604"/>
</dbReference>
<name>A0ABT3SZB6_9GAMM</name>
<accession>A0ABT3SZB6</accession>
<feature type="region of interest" description="Disordered" evidence="1">
    <location>
        <begin position="139"/>
        <end position="166"/>
    </location>
</feature>
<dbReference type="EMBL" id="SHNP01000006">
    <property type="protein sequence ID" value="MCX2975199.1"/>
    <property type="molecule type" value="Genomic_DNA"/>
</dbReference>
<keyword evidence="2" id="KW-0732">Signal</keyword>
<feature type="signal peptide" evidence="2">
    <location>
        <begin position="1"/>
        <end position="21"/>
    </location>
</feature>
<dbReference type="Proteomes" id="UP001143307">
    <property type="component" value="Unassembled WGS sequence"/>
</dbReference>
<dbReference type="Pfam" id="PF12228">
    <property type="entry name" value="DUF3604"/>
    <property type="match status" value="1"/>
</dbReference>
<evidence type="ECO:0000256" key="2">
    <source>
        <dbReference type="SAM" id="SignalP"/>
    </source>
</evidence>
<keyword evidence="4" id="KW-1185">Reference proteome</keyword>
<protein>
    <submittedName>
        <fullName evidence="3">DUF3604 domain-containing protein</fullName>
    </submittedName>
</protein>